<name>A0AAW1WT36_RUBAR</name>
<dbReference type="Pfam" id="PF01179">
    <property type="entry name" value="Cu_amine_oxid"/>
    <property type="match status" value="1"/>
</dbReference>
<gene>
    <name evidence="5" type="ORF">M0R45_024645</name>
</gene>
<reference evidence="5 6" key="1">
    <citation type="journal article" date="2023" name="G3 (Bethesda)">
        <title>A chromosome-length genome assembly and annotation of blackberry (Rubus argutus, cv. 'Hillquist').</title>
        <authorList>
            <person name="Bruna T."/>
            <person name="Aryal R."/>
            <person name="Dudchenko O."/>
            <person name="Sargent D.J."/>
            <person name="Mead D."/>
            <person name="Buti M."/>
            <person name="Cavallini A."/>
            <person name="Hytonen T."/>
            <person name="Andres J."/>
            <person name="Pham M."/>
            <person name="Weisz D."/>
            <person name="Mascagni F."/>
            <person name="Usai G."/>
            <person name="Natali L."/>
            <person name="Bassil N."/>
            <person name="Fernandez G.E."/>
            <person name="Lomsadze A."/>
            <person name="Armour M."/>
            <person name="Olukolu B."/>
            <person name="Poorten T."/>
            <person name="Britton C."/>
            <person name="Davik J."/>
            <person name="Ashrafi H."/>
            <person name="Aiden E.L."/>
            <person name="Borodovsky M."/>
            <person name="Worthington M."/>
        </authorList>
    </citation>
    <scope>NUCLEOTIDE SEQUENCE [LARGE SCALE GENOMIC DNA]</scope>
    <source>
        <strain evidence="5">PI 553951</strain>
    </source>
</reference>
<evidence type="ECO:0000259" key="4">
    <source>
        <dbReference type="Pfam" id="PF01179"/>
    </source>
</evidence>
<keyword evidence="3" id="KW-0479">Metal-binding</keyword>
<keyword evidence="3" id="KW-0560">Oxidoreductase</keyword>
<accession>A0AAW1WT36</accession>
<dbReference type="PROSITE" id="PS01165">
    <property type="entry name" value="COPPER_AMINE_OXID_2"/>
    <property type="match status" value="1"/>
</dbReference>
<dbReference type="PANTHER" id="PTHR10638">
    <property type="entry name" value="COPPER AMINE OXIDASE"/>
    <property type="match status" value="1"/>
</dbReference>
<feature type="active site" description="Schiff-base intermediate with substrate; via topaquinone" evidence="1">
    <location>
        <position position="102"/>
    </location>
</feature>
<dbReference type="AlphaFoldDB" id="A0AAW1WT36"/>
<evidence type="ECO:0000256" key="1">
    <source>
        <dbReference type="PIRSR" id="PIRSR600269-50"/>
    </source>
</evidence>
<organism evidence="5 6">
    <name type="scientific">Rubus argutus</name>
    <name type="common">Southern blackberry</name>
    <dbReference type="NCBI Taxonomy" id="59490"/>
    <lineage>
        <taxon>Eukaryota</taxon>
        <taxon>Viridiplantae</taxon>
        <taxon>Streptophyta</taxon>
        <taxon>Embryophyta</taxon>
        <taxon>Tracheophyta</taxon>
        <taxon>Spermatophyta</taxon>
        <taxon>Magnoliopsida</taxon>
        <taxon>eudicotyledons</taxon>
        <taxon>Gunneridae</taxon>
        <taxon>Pentapetalae</taxon>
        <taxon>rosids</taxon>
        <taxon>fabids</taxon>
        <taxon>Rosales</taxon>
        <taxon>Rosaceae</taxon>
        <taxon>Rosoideae</taxon>
        <taxon>Rosoideae incertae sedis</taxon>
        <taxon>Rubus</taxon>
    </lineage>
</organism>
<dbReference type="InterPro" id="IPR000269">
    <property type="entry name" value="Cu_amine_oxidase"/>
</dbReference>
<dbReference type="EMBL" id="JBEDUW010000005">
    <property type="protein sequence ID" value="KAK9927462.1"/>
    <property type="molecule type" value="Genomic_DNA"/>
</dbReference>
<feature type="modified residue" description="2',4',5'-topaquinone" evidence="2">
    <location>
        <position position="102"/>
    </location>
</feature>
<dbReference type="GO" id="GO:0008131">
    <property type="term" value="F:primary methylamine oxidase activity"/>
    <property type="evidence" value="ECO:0007669"/>
    <property type="project" value="InterPro"/>
</dbReference>
<dbReference type="InterPro" id="IPR015798">
    <property type="entry name" value="Cu_amine_oxidase_C"/>
</dbReference>
<evidence type="ECO:0000313" key="5">
    <source>
        <dbReference type="EMBL" id="KAK9927462.1"/>
    </source>
</evidence>
<dbReference type="SUPFAM" id="SSF49998">
    <property type="entry name" value="Amine oxidase catalytic domain"/>
    <property type="match status" value="1"/>
</dbReference>
<dbReference type="Proteomes" id="UP001457282">
    <property type="component" value="Unassembled WGS sequence"/>
</dbReference>
<dbReference type="PROSITE" id="PS01164">
    <property type="entry name" value="COPPER_AMINE_OXID_1"/>
    <property type="match status" value="1"/>
</dbReference>
<sequence length="371" mass="41874">MNPTDAWYFKTFMDAGEYGFGLQAMPLDPLNDCPRNAYYMDGVFAASDGTPYVRSNMICVFESYGGDIGWRHTENLITGMEVREVRPKVTLVVRIAASLANYDYVVDWEFQTDGLIRVKVGLSGILMVKGTPYENMNQVIDQDNLYGTLLSENVIGVIHDHYITFYLDMDVDGSDNSFVKVNLQRQQTSPSESPRKSFLKATRNVVKTEKDAQVRLKLYDPSEFHVINPLKKTRVGNPVGYKVVPGANAASLLDPEDPPQKRAAFTNNQIWVTQYNQSEQWAGGLFVYQGQGEDTLAVWSNRDREIENKDIVIWYTLGFHHIPCQEDFPIMPTVSSSFYLKPVNFFESNPILRTPPIVESDLPVCSSAAST</sequence>
<dbReference type="GO" id="GO:0005507">
    <property type="term" value="F:copper ion binding"/>
    <property type="evidence" value="ECO:0007669"/>
    <property type="project" value="InterPro"/>
</dbReference>
<feature type="active site" description="Proton acceptor" evidence="1">
    <location>
        <position position="14"/>
    </location>
</feature>
<dbReference type="EC" id="1.4.3.-" evidence="3"/>
<dbReference type="InterPro" id="IPR049947">
    <property type="entry name" value="Cu_Am_Ox_Cu-bd"/>
</dbReference>
<keyword evidence="1 3" id="KW-0801">TPQ</keyword>
<dbReference type="PANTHER" id="PTHR10638:SF41">
    <property type="entry name" value="AMINE OXIDASE"/>
    <property type="match status" value="1"/>
</dbReference>
<dbReference type="GO" id="GO:0009308">
    <property type="term" value="P:amine metabolic process"/>
    <property type="evidence" value="ECO:0007669"/>
    <property type="project" value="UniProtKB-UniRule"/>
</dbReference>
<dbReference type="GO" id="GO:0048038">
    <property type="term" value="F:quinone binding"/>
    <property type="evidence" value="ECO:0007669"/>
    <property type="project" value="InterPro"/>
</dbReference>
<comment type="PTM">
    <text evidence="2 3">Topaquinone (TPQ) is generated by copper-dependent autoxidation of a specific tyrosyl residue.</text>
</comment>
<evidence type="ECO:0000256" key="2">
    <source>
        <dbReference type="PIRSR" id="PIRSR600269-51"/>
    </source>
</evidence>
<dbReference type="Gene3D" id="2.70.98.20">
    <property type="entry name" value="Copper amine oxidase, catalytic domain"/>
    <property type="match status" value="1"/>
</dbReference>
<evidence type="ECO:0000256" key="3">
    <source>
        <dbReference type="RuleBase" id="RU000672"/>
    </source>
</evidence>
<dbReference type="InterPro" id="IPR036460">
    <property type="entry name" value="Cu_amine_oxidase_C_sf"/>
</dbReference>
<dbReference type="InterPro" id="IPR049948">
    <property type="entry name" value="Cu_Am_ox_TPQ-bd"/>
</dbReference>
<evidence type="ECO:0000313" key="6">
    <source>
        <dbReference type="Proteomes" id="UP001457282"/>
    </source>
</evidence>
<comment type="caution">
    <text evidence="5">The sequence shown here is derived from an EMBL/GenBank/DDBJ whole genome shotgun (WGS) entry which is preliminary data.</text>
</comment>
<keyword evidence="6" id="KW-1185">Reference proteome</keyword>
<protein>
    <recommendedName>
        <fullName evidence="3">Amine oxidase</fullName>
        <ecNumber evidence="3">1.4.3.-</ecNumber>
    </recommendedName>
</protein>
<feature type="domain" description="Copper amine oxidase catalytic" evidence="4">
    <location>
        <begin position="2"/>
        <end position="351"/>
    </location>
</feature>
<comment type="similarity">
    <text evidence="3">Belongs to the copper/topaquinone oxidase family.</text>
</comment>
<comment type="cofactor">
    <cofactor evidence="3">
        <name>Cu cation</name>
        <dbReference type="ChEBI" id="CHEBI:23378"/>
    </cofactor>
    <text evidence="3">Contains 1 topaquinone per subunit.</text>
</comment>
<keyword evidence="3" id="KW-0186">Copper</keyword>
<proteinExistence type="inferred from homology"/>